<accession>A0A8S2MJU9</accession>
<keyword evidence="2" id="KW-0378">Hydrolase</keyword>
<evidence type="ECO:0000256" key="3">
    <source>
        <dbReference type="SAM" id="Phobius"/>
    </source>
</evidence>
<dbReference type="PANTHER" id="PTHR48081">
    <property type="entry name" value="AB HYDROLASE SUPERFAMILY PROTEIN C4A8.06C"/>
    <property type="match status" value="1"/>
</dbReference>
<dbReference type="EMBL" id="CAJOBH010003617">
    <property type="protein sequence ID" value="CAF3959308.1"/>
    <property type="molecule type" value="Genomic_DNA"/>
</dbReference>
<dbReference type="Pfam" id="PF07859">
    <property type="entry name" value="Abhydrolase_3"/>
    <property type="match status" value="2"/>
</dbReference>
<evidence type="ECO:0000313" key="6">
    <source>
        <dbReference type="Proteomes" id="UP000681967"/>
    </source>
</evidence>
<dbReference type="GO" id="GO:0016787">
    <property type="term" value="F:hydrolase activity"/>
    <property type="evidence" value="ECO:0007669"/>
    <property type="project" value="UniProtKB-KW"/>
</dbReference>
<comment type="similarity">
    <text evidence="1">Belongs to the 'GDXG' lipolytic enzyme family.</text>
</comment>
<dbReference type="PROSITE" id="PS01173">
    <property type="entry name" value="LIPASE_GDXG_HIS"/>
    <property type="match status" value="2"/>
</dbReference>
<feature type="transmembrane region" description="Helical" evidence="3">
    <location>
        <begin position="12"/>
        <end position="32"/>
    </location>
</feature>
<dbReference type="Gene3D" id="3.40.50.1820">
    <property type="entry name" value="alpha/beta hydrolase"/>
    <property type="match status" value="2"/>
</dbReference>
<dbReference type="InterPro" id="IPR013094">
    <property type="entry name" value="AB_hydrolase_3"/>
</dbReference>
<evidence type="ECO:0000259" key="4">
    <source>
        <dbReference type="Pfam" id="PF07859"/>
    </source>
</evidence>
<protein>
    <recommendedName>
        <fullName evidence="4">Alpha/beta hydrolase fold-3 domain-containing protein</fullName>
    </recommendedName>
</protein>
<name>A0A8S2MJU9_9BILA</name>
<dbReference type="SUPFAM" id="SSF53474">
    <property type="entry name" value="alpha/beta-Hydrolases"/>
    <property type="match status" value="2"/>
</dbReference>
<evidence type="ECO:0000313" key="5">
    <source>
        <dbReference type="EMBL" id="CAF3959308.1"/>
    </source>
</evidence>
<dbReference type="InterPro" id="IPR050300">
    <property type="entry name" value="GDXG_lipolytic_enzyme"/>
</dbReference>
<evidence type="ECO:0000256" key="1">
    <source>
        <dbReference type="ARBA" id="ARBA00010515"/>
    </source>
</evidence>
<dbReference type="AlphaFoldDB" id="A0A8S2MJU9"/>
<comment type="caution">
    <text evidence="5">The sequence shown here is derived from an EMBL/GenBank/DDBJ whole genome shotgun (WGS) entry which is preliminary data.</text>
</comment>
<keyword evidence="3" id="KW-0472">Membrane</keyword>
<sequence length="436" mass="48993">MPRLNKLNTGSVRIFLSIVTVILTAIIVQYYVAVRIPGPMVHPIKYRIISGTFAFILDISRFFESITGFPYYKLLNIIVDSFDPIKIRPFDHGQVLYNDQFIDNVLVRIYTPQNVSSISLSPVIIFFHGGGFFFGSIYSHDTMNYHMSMYTGAIVIAVNYQLTPHVHYPTPLEDGIKVARYVINNYQEFNIDPTNVFLSGDSAGGGMAVVVERHLRREHKPVIRGVLLLYPLLQLVNFRLSSYRTYLPYRLLSLLPSIIGYLYQAPNIEGISQTNKVRMLGATMKIMHMIGSAAELLGLSTQTLIVRKGSELVKYVKDKDEDTGLQIENTLIENVRVRIVRPLNSNDNLPAIIYFHGGAFYMGSPDTHNGITSALARLANVVVISVDYRLAPEHPFPAGLDDCYAVSKYVLQHGDSKKLRIDRSRVALAGDSAAHY</sequence>
<dbReference type="PANTHER" id="PTHR48081:SF8">
    <property type="entry name" value="ALPHA_BETA HYDROLASE FOLD-3 DOMAIN-CONTAINING PROTEIN-RELATED"/>
    <property type="match status" value="1"/>
</dbReference>
<keyword evidence="3" id="KW-1133">Transmembrane helix</keyword>
<reference evidence="5" key="1">
    <citation type="submission" date="2021-02" db="EMBL/GenBank/DDBJ databases">
        <authorList>
            <person name="Nowell W R."/>
        </authorList>
    </citation>
    <scope>NUCLEOTIDE SEQUENCE</scope>
</reference>
<feature type="domain" description="Alpha/beta hydrolase fold-3" evidence="4">
    <location>
        <begin position="352"/>
        <end position="433"/>
    </location>
</feature>
<organism evidence="5 6">
    <name type="scientific">Rotaria magnacalcarata</name>
    <dbReference type="NCBI Taxonomy" id="392030"/>
    <lineage>
        <taxon>Eukaryota</taxon>
        <taxon>Metazoa</taxon>
        <taxon>Spiralia</taxon>
        <taxon>Gnathifera</taxon>
        <taxon>Rotifera</taxon>
        <taxon>Eurotatoria</taxon>
        <taxon>Bdelloidea</taxon>
        <taxon>Philodinida</taxon>
        <taxon>Philodinidae</taxon>
        <taxon>Rotaria</taxon>
    </lineage>
</organism>
<dbReference type="Proteomes" id="UP000681967">
    <property type="component" value="Unassembled WGS sequence"/>
</dbReference>
<proteinExistence type="inferred from homology"/>
<feature type="domain" description="Alpha/beta hydrolase fold-3" evidence="4">
    <location>
        <begin position="124"/>
        <end position="239"/>
    </location>
</feature>
<dbReference type="InterPro" id="IPR029058">
    <property type="entry name" value="AB_hydrolase_fold"/>
</dbReference>
<dbReference type="InterPro" id="IPR002168">
    <property type="entry name" value="Lipase_GDXG_HIS_AS"/>
</dbReference>
<evidence type="ECO:0000256" key="2">
    <source>
        <dbReference type="ARBA" id="ARBA00022801"/>
    </source>
</evidence>
<keyword evidence="3" id="KW-0812">Transmembrane</keyword>
<gene>
    <name evidence="5" type="ORF">BYL167_LOCUS11454</name>
</gene>